<dbReference type="AlphaFoldDB" id="A0A5J6MT95"/>
<gene>
    <name evidence="1" type="ORF">FRZ61_04860</name>
</gene>
<protein>
    <submittedName>
        <fullName evidence="1">Uncharacterized protein</fullName>
    </submittedName>
</protein>
<proteinExistence type="predicted"/>
<reference evidence="1 2" key="1">
    <citation type="submission" date="2019-08" db="EMBL/GenBank/DDBJ databases">
        <title>Hyperibacter terrae gen. nov., sp. nov. and Hyperibacter viscosus sp. nov., two new members in the family Rhodospirillaceae isolated from the rhizosphere of Hypericum perforatum.</title>
        <authorList>
            <person name="Noviana Z."/>
        </authorList>
    </citation>
    <scope>NUCLEOTIDE SEQUENCE [LARGE SCALE GENOMIC DNA]</scope>
    <source>
        <strain evidence="1 2">R5959</strain>
    </source>
</reference>
<dbReference type="EMBL" id="CP042582">
    <property type="protein sequence ID" value="QEX20569.1"/>
    <property type="molecule type" value="Genomic_DNA"/>
</dbReference>
<accession>A0A5J6MT95</accession>
<organism evidence="1 2">
    <name type="scientific">Hypericibacter adhaerens</name>
    <dbReference type="NCBI Taxonomy" id="2602016"/>
    <lineage>
        <taxon>Bacteria</taxon>
        <taxon>Pseudomonadati</taxon>
        <taxon>Pseudomonadota</taxon>
        <taxon>Alphaproteobacteria</taxon>
        <taxon>Rhodospirillales</taxon>
        <taxon>Dongiaceae</taxon>
        <taxon>Hypericibacter</taxon>
    </lineage>
</organism>
<dbReference type="Proteomes" id="UP000325797">
    <property type="component" value="Chromosome"/>
</dbReference>
<evidence type="ECO:0000313" key="1">
    <source>
        <dbReference type="EMBL" id="QEX20569.1"/>
    </source>
</evidence>
<evidence type="ECO:0000313" key="2">
    <source>
        <dbReference type="Proteomes" id="UP000325797"/>
    </source>
</evidence>
<dbReference type="RefSeq" id="WP_151114805.1">
    <property type="nucleotide sequence ID" value="NZ_CP042582.1"/>
</dbReference>
<sequence length="273" mass="30929">MTPTLLSRRNYLHHGDFLDRSRALLGSLPAGPAFTKLEACRANREGPFADEVLRAYGPLRSRRILRADLAADIEASFAARDWFRGLGTRGFSYRLISDFEFARELRPEIDLRVGLFFGDDLFYPPRLRRFLQRHADPHMEDGTLKCLGFALGQRTRSAWIVSVLQSDLTFNRPSYVRDHIRGWQRVLMAELLAQAKAAGVAKLLLAAASDQIRCSDPAFKIVTAVPESWRLIYDQTADFFGMTPLTGGDRFDIQVLDRMGPVVTDKFYEKAIA</sequence>
<keyword evidence="2" id="KW-1185">Reference proteome</keyword>
<dbReference type="KEGG" id="hadh:FRZ61_04860"/>
<name>A0A5J6MT95_9PROT</name>